<dbReference type="PANTHER" id="PTHR35918">
    <property type="entry name" value="OS06G0674800 PROTEIN"/>
    <property type="match status" value="1"/>
</dbReference>
<dbReference type="STRING" id="218851.A0A2G5CEN8"/>
<dbReference type="SUPFAM" id="SSF48371">
    <property type="entry name" value="ARM repeat"/>
    <property type="match status" value="1"/>
</dbReference>
<feature type="region of interest" description="Disordered" evidence="2">
    <location>
        <begin position="714"/>
        <end position="734"/>
    </location>
</feature>
<name>A0A2G5CEN8_AQUCA</name>
<dbReference type="Gene3D" id="3.30.710.10">
    <property type="entry name" value="Potassium Channel Kv1.1, Chain A"/>
    <property type="match status" value="2"/>
</dbReference>
<accession>A0A2G5CEN8</accession>
<dbReference type="PROSITE" id="PS50097">
    <property type="entry name" value="BTB"/>
    <property type="match status" value="1"/>
</dbReference>
<protein>
    <recommendedName>
        <fullName evidence="3">BTB domain-containing protein</fullName>
    </recommendedName>
</protein>
<sequence>MKRRTSKKRVPSAHMVTLHQRLYQALNLGIKSRDNGGWKWQCTDIEIQRLTIRYISAFVGCISPDMLQHPLVKDSVADIVMAIIGVTQSQSAAVLGLAAEVTITFVGVLGNSIPFHQLSKLVGSFSRLLSFHQSSVAVSCANALNHILAKLEPRRLKSHNEVWEILKENKTVDCIVCSLQDYIDGRKSYENFQEMVSLLKTILWRWPPSRYPVWSNVKLMEGFRAICKNPDSSVEVVVLQLYSAIALCGGGVKKLLQNGETLVPMILSCMDNSKPQSVRVEAFKLTQSLVRLEQGWSAIARTCYESIVKAIIDAMGGWNLSSGKVATDQVPLLSEACKLALITRWDGEHHSYFWKFGVDRVLLNLLVDNFYKNRPSQSYSSLEELIAEARKGLDANYLEVLRPFIWASLGWLVTHCPEDFTPDTRGNNCLDVLLTCGCLTLMDSLRKGRQSFLNAIMTSKLQPASRAVLQMIHSPCKYIASKARYILSELSTPNVDVYLDYVLSTSIEVGNVGNKDQTIIDLIIFSCLSTLPKYRNTIIQRDGIMHLSTFIMWCLRNNAGGGPCMQSTFKSCRCCMPDMDNWEGDDTLLFFSLWGLAELMQVQHSRLGRNHGELIFNQDLSGLEFGGSDVQTLIGKLQEISGSTSTSPGLRWCATYILSYFGFYGFPSRFGERIGKAFHTKELADIHLKLSSGECLRVHGVIVMVRCPSLIPSRESPSNERLSDESSMGQSVEQQGRILRREVCLSARVDDKTLMKLLKFVYMGFVQVDDDLVRQLKMLSRGCGFHSLTQLLSKKRPKWGTKVPCLEFSPALGPSGQRFSDIILQAKADELELNCTYCTLLLPHVHVHKIILWLSCDYFKALFQSGMQESHSQTIEVPVSWGALSKLVSWFYSDDLPKPSSGCIWYNMDVDSQLQEVHPYVELCWLAEFWLLDDLREDTLKVVISCLRSSRNLSLKIIQIAANLSQWEIVEVAANCLAPSFPHLRISGDLEHLNEELVDMVRVAYVRLSQTGDCDYSD</sequence>
<dbReference type="Gene3D" id="1.25.10.10">
    <property type="entry name" value="Leucine-rich Repeat Variant"/>
    <property type="match status" value="1"/>
</dbReference>
<gene>
    <name evidence="4" type="ORF">AQUCO_05800077v1</name>
</gene>
<evidence type="ECO:0000256" key="2">
    <source>
        <dbReference type="SAM" id="MobiDB-lite"/>
    </source>
</evidence>
<dbReference type="Pfam" id="PF00651">
    <property type="entry name" value="BTB"/>
    <property type="match status" value="1"/>
</dbReference>
<dbReference type="InterPro" id="IPR011989">
    <property type="entry name" value="ARM-like"/>
</dbReference>
<dbReference type="AlphaFoldDB" id="A0A2G5CEN8"/>
<dbReference type="InterPro" id="IPR016024">
    <property type="entry name" value="ARM-type_fold"/>
</dbReference>
<evidence type="ECO:0000313" key="4">
    <source>
        <dbReference type="EMBL" id="PIA29720.1"/>
    </source>
</evidence>
<dbReference type="InParanoid" id="A0A2G5CEN8"/>
<dbReference type="EMBL" id="KZ305075">
    <property type="protein sequence ID" value="PIA29720.1"/>
    <property type="molecule type" value="Genomic_DNA"/>
</dbReference>
<comment type="pathway">
    <text evidence="1">Protein modification; protein ubiquitination.</text>
</comment>
<proteinExistence type="predicted"/>
<dbReference type="OrthoDB" id="418748at2759"/>
<evidence type="ECO:0000313" key="5">
    <source>
        <dbReference type="Proteomes" id="UP000230069"/>
    </source>
</evidence>
<keyword evidence="5" id="KW-1185">Reference proteome</keyword>
<dbReference type="CDD" id="cd18186">
    <property type="entry name" value="BTB_POZ_ZBTB_KLHL-like"/>
    <property type="match status" value="1"/>
</dbReference>
<dbReference type="Pfam" id="PF26522">
    <property type="entry name" value="ARM_6"/>
    <property type="match status" value="1"/>
</dbReference>
<evidence type="ECO:0000259" key="3">
    <source>
        <dbReference type="PROSITE" id="PS50097"/>
    </source>
</evidence>
<dbReference type="InterPro" id="IPR059007">
    <property type="entry name" value="ARM_At1g04390"/>
</dbReference>
<feature type="domain" description="BTB" evidence="3">
    <location>
        <begin position="820"/>
        <end position="900"/>
    </location>
</feature>
<organism evidence="4 5">
    <name type="scientific">Aquilegia coerulea</name>
    <name type="common">Rocky mountain columbine</name>
    <dbReference type="NCBI Taxonomy" id="218851"/>
    <lineage>
        <taxon>Eukaryota</taxon>
        <taxon>Viridiplantae</taxon>
        <taxon>Streptophyta</taxon>
        <taxon>Embryophyta</taxon>
        <taxon>Tracheophyta</taxon>
        <taxon>Spermatophyta</taxon>
        <taxon>Magnoliopsida</taxon>
        <taxon>Ranunculales</taxon>
        <taxon>Ranunculaceae</taxon>
        <taxon>Thalictroideae</taxon>
        <taxon>Aquilegia</taxon>
    </lineage>
</organism>
<evidence type="ECO:0000256" key="1">
    <source>
        <dbReference type="ARBA" id="ARBA00004906"/>
    </source>
</evidence>
<dbReference type="Proteomes" id="UP000230069">
    <property type="component" value="Unassembled WGS sequence"/>
</dbReference>
<dbReference type="InterPro" id="IPR011333">
    <property type="entry name" value="SKP1/BTB/POZ_sf"/>
</dbReference>
<reference evidence="4 5" key="1">
    <citation type="submission" date="2017-09" db="EMBL/GenBank/DDBJ databases">
        <title>WGS assembly of Aquilegia coerulea Goldsmith.</title>
        <authorList>
            <person name="Hodges S."/>
            <person name="Kramer E."/>
            <person name="Nordborg M."/>
            <person name="Tomkins J."/>
            <person name="Borevitz J."/>
            <person name="Derieg N."/>
            <person name="Yan J."/>
            <person name="Mihaltcheva S."/>
            <person name="Hayes R.D."/>
            <person name="Rokhsar D."/>
        </authorList>
    </citation>
    <scope>NUCLEOTIDE SEQUENCE [LARGE SCALE GENOMIC DNA]</scope>
    <source>
        <strain evidence="5">cv. Goldsmith</strain>
    </source>
</reference>
<dbReference type="FunCoup" id="A0A2G5CEN8">
    <property type="interactions" value="1673"/>
</dbReference>
<feature type="compositionally biased region" description="Polar residues" evidence="2">
    <location>
        <begin position="725"/>
        <end position="734"/>
    </location>
</feature>
<dbReference type="SUPFAM" id="SSF54695">
    <property type="entry name" value="POZ domain"/>
    <property type="match status" value="1"/>
</dbReference>
<dbReference type="InterPro" id="IPR044953">
    <property type="entry name" value="At1g04390-like"/>
</dbReference>
<dbReference type="InterPro" id="IPR000210">
    <property type="entry name" value="BTB/POZ_dom"/>
</dbReference>
<dbReference type="PANTHER" id="PTHR35918:SF1">
    <property type="entry name" value="BTB DOMAIN-CONTAINING PROTEIN"/>
    <property type="match status" value="1"/>
</dbReference>